<accession>A0A445EAN7</accession>
<feature type="region of interest" description="Disordered" evidence="1">
    <location>
        <begin position="53"/>
        <end position="72"/>
    </location>
</feature>
<name>A0A445EAN7_ARAHY</name>
<reference evidence="2 3" key="1">
    <citation type="submission" date="2019-01" db="EMBL/GenBank/DDBJ databases">
        <title>Sequencing of cultivated peanut Arachis hypogaea provides insights into genome evolution and oil improvement.</title>
        <authorList>
            <person name="Chen X."/>
        </authorList>
    </citation>
    <scope>NUCLEOTIDE SEQUENCE [LARGE SCALE GENOMIC DNA]</scope>
    <source>
        <strain evidence="3">cv. Fuhuasheng</strain>
        <tissue evidence="2">Leaves</tissue>
    </source>
</reference>
<protein>
    <submittedName>
        <fullName evidence="2">Uncharacterized protein</fullName>
    </submittedName>
</protein>
<dbReference type="EMBL" id="SDMP01000002">
    <property type="protein sequence ID" value="RYR72393.1"/>
    <property type="molecule type" value="Genomic_DNA"/>
</dbReference>
<evidence type="ECO:0000313" key="2">
    <source>
        <dbReference type="EMBL" id="RYR72393.1"/>
    </source>
</evidence>
<dbReference type="Proteomes" id="UP000289738">
    <property type="component" value="Chromosome A02"/>
</dbReference>
<keyword evidence="3" id="KW-1185">Reference proteome</keyword>
<evidence type="ECO:0000313" key="3">
    <source>
        <dbReference type="Proteomes" id="UP000289738"/>
    </source>
</evidence>
<dbReference type="AlphaFoldDB" id="A0A445EAN7"/>
<sequence>MHWRPQPPSLNSHHTSPSTLISLPSSKFQVPIFIQLRRRSPSLPVYRNRRRIRVASPGRKTSNGRKEVTVAD</sequence>
<proteinExistence type="predicted"/>
<gene>
    <name evidence="2" type="ORF">Ahy_A02g006604</name>
</gene>
<feature type="region of interest" description="Disordered" evidence="1">
    <location>
        <begin position="1"/>
        <end position="22"/>
    </location>
</feature>
<evidence type="ECO:0000256" key="1">
    <source>
        <dbReference type="SAM" id="MobiDB-lite"/>
    </source>
</evidence>
<organism evidence="2 3">
    <name type="scientific">Arachis hypogaea</name>
    <name type="common">Peanut</name>
    <dbReference type="NCBI Taxonomy" id="3818"/>
    <lineage>
        <taxon>Eukaryota</taxon>
        <taxon>Viridiplantae</taxon>
        <taxon>Streptophyta</taxon>
        <taxon>Embryophyta</taxon>
        <taxon>Tracheophyta</taxon>
        <taxon>Spermatophyta</taxon>
        <taxon>Magnoliopsida</taxon>
        <taxon>eudicotyledons</taxon>
        <taxon>Gunneridae</taxon>
        <taxon>Pentapetalae</taxon>
        <taxon>rosids</taxon>
        <taxon>fabids</taxon>
        <taxon>Fabales</taxon>
        <taxon>Fabaceae</taxon>
        <taxon>Papilionoideae</taxon>
        <taxon>50 kb inversion clade</taxon>
        <taxon>dalbergioids sensu lato</taxon>
        <taxon>Dalbergieae</taxon>
        <taxon>Pterocarpus clade</taxon>
        <taxon>Arachis</taxon>
    </lineage>
</organism>
<comment type="caution">
    <text evidence="2">The sequence shown here is derived from an EMBL/GenBank/DDBJ whole genome shotgun (WGS) entry which is preliminary data.</text>
</comment>